<feature type="transmembrane region" description="Helical" evidence="2">
    <location>
        <begin position="60"/>
        <end position="79"/>
    </location>
</feature>
<evidence type="ECO:0000256" key="1">
    <source>
        <dbReference type="SAM" id="MobiDB-lite"/>
    </source>
</evidence>
<dbReference type="Proteomes" id="UP001611383">
    <property type="component" value="Chromosome"/>
</dbReference>
<keyword evidence="2" id="KW-0472">Membrane</keyword>
<proteinExistence type="predicted"/>
<evidence type="ECO:0000313" key="4">
    <source>
        <dbReference type="Proteomes" id="UP001611383"/>
    </source>
</evidence>
<dbReference type="RefSeq" id="WP_395822487.1">
    <property type="nucleotide sequence ID" value="NZ_CP043494.1"/>
</dbReference>
<evidence type="ECO:0000313" key="3">
    <source>
        <dbReference type="EMBL" id="WNG46273.1"/>
    </source>
</evidence>
<feature type="transmembrane region" description="Helical" evidence="2">
    <location>
        <begin position="6"/>
        <end position="27"/>
    </location>
</feature>
<keyword evidence="4" id="KW-1185">Reference proteome</keyword>
<accession>A0ABY9WSR7</accession>
<feature type="transmembrane region" description="Helical" evidence="2">
    <location>
        <begin position="34"/>
        <end position="54"/>
    </location>
</feature>
<keyword evidence="2" id="KW-0812">Transmembrane</keyword>
<feature type="region of interest" description="Disordered" evidence="1">
    <location>
        <begin position="81"/>
        <end position="103"/>
    </location>
</feature>
<evidence type="ECO:0000256" key="2">
    <source>
        <dbReference type="SAM" id="Phobius"/>
    </source>
</evidence>
<gene>
    <name evidence="3" type="ORF">F0U60_20740</name>
</gene>
<reference evidence="3 4" key="1">
    <citation type="submission" date="2019-08" db="EMBL/GenBank/DDBJ databases">
        <title>Archangium and Cystobacter genomes.</title>
        <authorList>
            <person name="Chen I.-C.K."/>
            <person name="Wielgoss S."/>
        </authorList>
    </citation>
    <scope>NUCLEOTIDE SEQUENCE [LARGE SCALE GENOMIC DNA]</scope>
    <source>
        <strain evidence="3 4">Cbm 6</strain>
    </source>
</reference>
<name>A0ABY9WSR7_9BACT</name>
<protein>
    <submittedName>
        <fullName evidence="3">Uncharacterized protein</fullName>
    </submittedName>
</protein>
<keyword evidence="2" id="KW-1133">Transmembrane helix</keyword>
<sequence length="103" mass="12082">MPVLAALFALAVPRLVVLVLWFFTHWFRGMFDTLLWPILGFLFLPTTLLWYSAVQHWFDGQWTLWPIVGLVFSLMLDVWSKQGRGRPSEPPRRERASRRTVPA</sequence>
<dbReference type="EMBL" id="CP043494">
    <property type="protein sequence ID" value="WNG46273.1"/>
    <property type="molecule type" value="Genomic_DNA"/>
</dbReference>
<organism evidence="3 4">
    <name type="scientific">Archangium minus</name>
    <dbReference type="NCBI Taxonomy" id="83450"/>
    <lineage>
        <taxon>Bacteria</taxon>
        <taxon>Pseudomonadati</taxon>
        <taxon>Myxococcota</taxon>
        <taxon>Myxococcia</taxon>
        <taxon>Myxococcales</taxon>
        <taxon>Cystobacterineae</taxon>
        <taxon>Archangiaceae</taxon>
        <taxon>Archangium</taxon>
    </lineage>
</organism>